<accession>A0A2N0VH51</accession>
<name>A0A2N0VH51_9BACT</name>
<evidence type="ECO:0000313" key="4">
    <source>
        <dbReference type="Proteomes" id="UP000233398"/>
    </source>
</evidence>
<proteinExistence type="predicted"/>
<feature type="transmembrane region" description="Helical" evidence="2">
    <location>
        <begin position="414"/>
        <end position="432"/>
    </location>
</feature>
<sequence>MSLKEFLDKNHSTINTTGHVLSYLQNNKIQKNQRQLAQLEVLNNSLLNEQNELRKKEVERFEKLMDQNEKDKREKEKKEKLKTEVLELGPATKSLLKKIEHNKDEYGDLTISFLLRHSELNIKKMREHKGLVNDINFFDYLHELDEKYSEINSNYEGVIEEFSSELAESLIQFQSVVLGAELLSKSKKDVLSEQSENTKKYLKRLKINIANELNGGSSLTSLITHLKKYNSLGDKINGMGTLHDLRDYPLPISFDEAQYLHGLLTEIEDDTDTFINEVDTKVDELLSVFEGNGEDTLGKVEKIIKKNTDVLSVEDLEFLLRNSSKEVVLIAKEKIENGLDKLRIALNNDKKIIDKVPISNQELKSEGYKGFSLPSTVMNRNFFISAEYKTSIVEGFLKSNIKEFIPEVDKLHKMALGFGMASFFLLFMLVLADPELSNQVELTMIIFLFFIPMTFSLIFIFQSQNKLKKGLKQLKKEVESEIDDIDRKISTIKINMR</sequence>
<keyword evidence="1" id="KW-0175">Coiled coil</keyword>
<keyword evidence="2" id="KW-0472">Membrane</keyword>
<feature type="transmembrane region" description="Helical" evidence="2">
    <location>
        <begin position="444"/>
        <end position="461"/>
    </location>
</feature>
<dbReference type="AlphaFoldDB" id="A0A2N0VH51"/>
<reference evidence="3 4" key="1">
    <citation type="submission" date="2017-11" db="EMBL/GenBank/DDBJ databases">
        <title>Rhodohalobacter 15182 sp. nov., isolated from a salt lake.</title>
        <authorList>
            <person name="Han S."/>
        </authorList>
    </citation>
    <scope>NUCLEOTIDE SEQUENCE [LARGE SCALE GENOMIC DNA]</scope>
    <source>
        <strain evidence="3 4">15182</strain>
    </source>
</reference>
<feature type="coiled-coil region" evidence="1">
    <location>
        <begin position="464"/>
        <end position="495"/>
    </location>
</feature>
<keyword evidence="4" id="KW-1185">Reference proteome</keyword>
<evidence type="ECO:0000256" key="1">
    <source>
        <dbReference type="SAM" id="Coils"/>
    </source>
</evidence>
<evidence type="ECO:0000313" key="3">
    <source>
        <dbReference type="EMBL" id="PKD43468.1"/>
    </source>
</evidence>
<evidence type="ECO:0000256" key="2">
    <source>
        <dbReference type="SAM" id="Phobius"/>
    </source>
</evidence>
<dbReference type="EMBL" id="PISP01000002">
    <property type="protein sequence ID" value="PKD43468.1"/>
    <property type="molecule type" value="Genomic_DNA"/>
</dbReference>
<keyword evidence="2" id="KW-0812">Transmembrane</keyword>
<protein>
    <submittedName>
        <fullName evidence="3">Uncharacterized protein</fullName>
    </submittedName>
</protein>
<gene>
    <name evidence="3" type="ORF">CWD77_07810</name>
</gene>
<organism evidence="3 4">
    <name type="scientific">Rhodohalobacter barkolensis</name>
    <dbReference type="NCBI Taxonomy" id="2053187"/>
    <lineage>
        <taxon>Bacteria</taxon>
        <taxon>Pseudomonadati</taxon>
        <taxon>Balneolota</taxon>
        <taxon>Balneolia</taxon>
        <taxon>Balneolales</taxon>
        <taxon>Balneolaceae</taxon>
        <taxon>Rhodohalobacter</taxon>
    </lineage>
</organism>
<comment type="caution">
    <text evidence="3">The sequence shown here is derived from an EMBL/GenBank/DDBJ whole genome shotgun (WGS) entry which is preliminary data.</text>
</comment>
<keyword evidence="2" id="KW-1133">Transmembrane helix</keyword>
<dbReference type="Proteomes" id="UP000233398">
    <property type="component" value="Unassembled WGS sequence"/>
</dbReference>
<dbReference type="RefSeq" id="WP_101073009.1">
    <property type="nucleotide sequence ID" value="NZ_PISP01000002.1"/>
</dbReference>
<feature type="coiled-coil region" evidence="1">
    <location>
        <begin position="29"/>
        <end position="84"/>
    </location>
</feature>